<accession>A0AAD8YIC9</accession>
<sequence length="144" mass="15147">MKLSTATIAIYTAAAAAISSVAAHVPTSKASKQASKMGSKPGKAAKASYLRANTYSMSVDTYSMSIDLTPPVTEPVHIPDPNPMKDCRPCNKSKTAGCPDIAGYCETTATFYPTRIDDPITLTCEVCTDEGCPTIAIANCTDFL</sequence>
<keyword evidence="3" id="KW-1185">Reference proteome</keyword>
<evidence type="ECO:0000256" key="1">
    <source>
        <dbReference type="SAM" id="SignalP"/>
    </source>
</evidence>
<name>A0AAD8YIC9_9STRA</name>
<dbReference type="Proteomes" id="UP001224775">
    <property type="component" value="Unassembled WGS sequence"/>
</dbReference>
<dbReference type="EMBL" id="JATAAI010000003">
    <property type="protein sequence ID" value="KAK1747114.1"/>
    <property type="molecule type" value="Genomic_DNA"/>
</dbReference>
<protein>
    <submittedName>
        <fullName evidence="2">Uncharacterized protein</fullName>
    </submittedName>
</protein>
<reference evidence="2" key="1">
    <citation type="submission" date="2023-06" db="EMBL/GenBank/DDBJ databases">
        <title>Survivors Of The Sea: Transcriptome response of Skeletonema marinoi to long-term dormancy.</title>
        <authorList>
            <person name="Pinder M.I.M."/>
            <person name="Kourtchenko O."/>
            <person name="Robertson E.K."/>
            <person name="Larsson T."/>
            <person name="Maumus F."/>
            <person name="Osuna-Cruz C.M."/>
            <person name="Vancaester E."/>
            <person name="Stenow R."/>
            <person name="Vandepoele K."/>
            <person name="Ploug H."/>
            <person name="Bruchert V."/>
            <person name="Godhe A."/>
            <person name="Topel M."/>
        </authorList>
    </citation>
    <scope>NUCLEOTIDE SEQUENCE</scope>
    <source>
        <strain evidence="2">R05AC</strain>
    </source>
</reference>
<gene>
    <name evidence="2" type="ORF">QTG54_002458</name>
</gene>
<proteinExistence type="predicted"/>
<keyword evidence="1" id="KW-0732">Signal</keyword>
<evidence type="ECO:0000313" key="2">
    <source>
        <dbReference type="EMBL" id="KAK1747114.1"/>
    </source>
</evidence>
<feature type="chain" id="PRO_5042053657" evidence="1">
    <location>
        <begin position="24"/>
        <end position="144"/>
    </location>
</feature>
<dbReference type="AlphaFoldDB" id="A0AAD8YIC9"/>
<feature type="signal peptide" evidence="1">
    <location>
        <begin position="1"/>
        <end position="23"/>
    </location>
</feature>
<comment type="caution">
    <text evidence="2">The sequence shown here is derived from an EMBL/GenBank/DDBJ whole genome shotgun (WGS) entry which is preliminary data.</text>
</comment>
<evidence type="ECO:0000313" key="3">
    <source>
        <dbReference type="Proteomes" id="UP001224775"/>
    </source>
</evidence>
<organism evidence="2 3">
    <name type="scientific">Skeletonema marinoi</name>
    <dbReference type="NCBI Taxonomy" id="267567"/>
    <lineage>
        <taxon>Eukaryota</taxon>
        <taxon>Sar</taxon>
        <taxon>Stramenopiles</taxon>
        <taxon>Ochrophyta</taxon>
        <taxon>Bacillariophyta</taxon>
        <taxon>Coscinodiscophyceae</taxon>
        <taxon>Thalassiosirophycidae</taxon>
        <taxon>Thalassiosirales</taxon>
        <taxon>Skeletonemataceae</taxon>
        <taxon>Skeletonema</taxon>
        <taxon>Skeletonema marinoi-dohrnii complex</taxon>
    </lineage>
</organism>